<dbReference type="EMBL" id="RCZK01000011">
    <property type="protein sequence ID" value="TPG10426.1"/>
    <property type="molecule type" value="Genomic_DNA"/>
</dbReference>
<accession>A0A502CF93</accession>
<dbReference type="PANTHER" id="PTHR42865">
    <property type="entry name" value="PROTON/GLUTAMATE-ASPARTATE SYMPORTER"/>
    <property type="match status" value="1"/>
</dbReference>
<keyword evidence="8" id="KW-1185">Reference proteome</keyword>
<evidence type="ECO:0000256" key="6">
    <source>
        <dbReference type="SAM" id="Phobius"/>
    </source>
</evidence>
<feature type="transmembrane region" description="Helical" evidence="6">
    <location>
        <begin position="79"/>
        <end position="102"/>
    </location>
</feature>
<dbReference type="InterPro" id="IPR036458">
    <property type="entry name" value="Na:dicarbo_symporter_sf"/>
</dbReference>
<dbReference type="AlphaFoldDB" id="A0A502CF93"/>
<dbReference type="RefSeq" id="WP_140872387.1">
    <property type="nucleotide sequence ID" value="NZ_RCZK01000011.1"/>
</dbReference>
<feature type="transmembrane region" description="Helical" evidence="6">
    <location>
        <begin position="317"/>
        <end position="342"/>
    </location>
</feature>
<keyword evidence="4 6" id="KW-1133">Transmembrane helix</keyword>
<name>A0A502CF93_9SPHN</name>
<dbReference type="PANTHER" id="PTHR42865:SF10">
    <property type="entry name" value="SODIUM:DICARBOXYLATE SYMPORTER FAMILY PROTEIN"/>
    <property type="match status" value="1"/>
</dbReference>
<keyword evidence="3 6" id="KW-0812">Transmembrane</keyword>
<dbReference type="SUPFAM" id="SSF118215">
    <property type="entry name" value="Proton glutamate symport protein"/>
    <property type="match status" value="1"/>
</dbReference>
<dbReference type="Pfam" id="PF00375">
    <property type="entry name" value="SDF"/>
    <property type="match status" value="1"/>
</dbReference>
<feature type="transmembrane region" description="Helical" evidence="6">
    <location>
        <begin position="188"/>
        <end position="211"/>
    </location>
</feature>
<keyword evidence="2" id="KW-0813">Transport</keyword>
<dbReference type="Proteomes" id="UP000318413">
    <property type="component" value="Unassembled WGS sequence"/>
</dbReference>
<comment type="caution">
    <text evidence="7">The sequence shown here is derived from an EMBL/GenBank/DDBJ whole genome shotgun (WGS) entry which is preliminary data.</text>
</comment>
<feature type="transmembrane region" description="Helical" evidence="6">
    <location>
        <begin position="144"/>
        <end position="167"/>
    </location>
</feature>
<evidence type="ECO:0000256" key="5">
    <source>
        <dbReference type="ARBA" id="ARBA00023136"/>
    </source>
</evidence>
<reference evidence="7 8" key="1">
    <citation type="journal article" date="2019" name="Environ. Microbiol.">
        <title>Species interactions and distinct microbial communities in high Arctic permafrost affected cryosols are associated with the CH4 and CO2 gas fluxes.</title>
        <authorList>
            <person name="Altshuler I."/>
            <person name="Hamel J."/>
            <person name="Turney S."/>
            <person name="Magnuson E."/>
            <person name="Levesque R."/>
            <person name="Greer C."/>
            <person name="Whyte L.G."/>
        </authorList>
    </citation>
    <scope>NUCLEOTIDE SEQUENCE [LARGE SCALE GENOMIC DNA]</scope>
    <source>
        <strain evidence="7 8">S5.1</strain>
    </source>
</reference>
<evidence type="ECO:0000256" key="2">
    <source>
        <dbReference type="ARBA" id="ARBA00022448"/>
    </source>
</evidence>
<proteinExistence type="predicted"/>
<protein>
    <submittedName>
        <fullName evidence="7">Dicarboxylate/amino acid:cation symporter</fullName>
    </submittedName>
</protein>
<sequence>MSQAMRILVALIAGLVIGIAAAALAPGAVPQAIAVAEPIGAAWLAGLQMTIVPLVIALLVVGVAATAEAARAGRIAGMTLAISFGFLWCSALAAAVLTPLFLDLAPLPAASAEALRTALAGTAKISSDVPTLADFFSSIVPTNVIAAAANNAFLSLIVFTLVFAFAITRIEPARRVLLTGVFEALKDTMLVVINWVLWLAPIGVLALAFTVGAKTGTAAFGALVHYILVVSAVGVVIWAAAYPLALIGGRVKLGAFARASLASQAVAISTESSLASLPAMLKGAERLGIPTSTSGVVLPLAVAVFRSTGPAMNLAVAIYVANWFGVPLTAGSLAAGIAVAALTSLGSVSLPGQISYISSIAPIAITMGVPIAPLGLLVAVETIPDIIRTLGNVTNDLALTATVAARSGVAPRDAGDAILEE</sequence>
<keyword evidence="5 6" id="KW-0472">Membrane</keyword>
<gene>
    <name evidence="7" type="ORF">EAH84_12670</name>
</gene>
<dbReference type="GO" id="GO:0015293">
    <property type="term" value="F:symporter activity"/>
    <property type="evidence" value="ECO:0007669"/>
    <property type="project" value="InterPro"/>
</dbReference>
<dbReference type="GO" id="GO:0005886">
    <property type="term" value="C:plasma membrane"/>
    <property type="evidence" value="ECO:0007669"/>
    <property type="project" value="TreeGrafter"/>
</dbReference>
<evidence type="ECO:0000313" key="7">
    <source>
        <dbReference type="EMBL" id="TPG10426.1"/>
    </source>
</evidence>
<feature type="transmembrane region" description="Helical" evidence="6">
    <location>
        <begin position="354"/>
        <end position="380"/>
    </location>
</feature>
<comment type="subcellular location">
    <subcellularLocation>
        <location evidence="1">Membrane</location>
        <topology evidence="1">Multi-pass membrane protein</topology>
    </subcellularLocation>
</comment>
<dbReference type="OrthoDB" id="9766690at2"/>
<evidence type="ECO:0000256" key="1">
    <source>
        <dbReference type="ARBA" id="ARBA00004141"/>
    </source>
</evidence>
<feature type="transmembrane region" description="Helical" evidence="6">
    <location>
        <begin position="46"/>
        <end position="67"/>
    </location>
</feature>
<evidence type="ECO:0000313" key="8">
    <source>
        <dbReference type="Proteomes" id="UP000318413"/>
    </source>
</evidence>
<feature type="transmembrane region" description="Helical" evidence="6">
    <location>
        <begin position="223"/>
        <end position="247"/>
    </location>
</feature>
<evidence type="ECO:0000256" key="4">
    <source>
        <dbReference type="ARBA" id="ARBA00022989"/>
    </source>
</evidence>
<dbReference type="PRINTS" id="PR00173">
    <property type="entry name" value="EDTRNSPORT"/>
</dbReference>
<dbReference type="Gene3D" id="1.10.3860.10">
    <property type="entry name" value="Sodium:dicarboxylate symporter"/>
    <property type="match status" value="1"/>
</dbReference>
<organism evidence="7 8">
    <name type="scientific">Sphingomonas oligophenolica</name>
    <dbReference type="NCBI Taxonomy" id="301154"/>
    <lineage>
        <taxon>Bacteria</taxon>
        <taxon>Pseudomonadati</taxon>
        <taxon>Pseudomonadota</taxon>
        <taxon>Alphaproteobacteria</taxon>
        <taxon>Sphingomonadales</taxon>
        <taxon>Sphingomonadaceae</taxon>
        <taxon>Sphingomonas</taxon>
    </lineage>
</organism>
<dbReference type="InterPro" id="IPR001991">
    <property type="entry name" value="Na-dicarboxylate_symporter"/>
</dbReference>
<evidence type="ECO:0000256" key="3">
    <source>
        <dbReference type="ARBA" id="ARBA00022692"/>
    </source>
</evidence>